<gene>
    <name evidence="2" type="ORF">OVN521_LOCUS9577</name>
</gene>
<sequence>MPSLISRSKKRSLIATKLNPFRDFTVVKSNDPTSHSSSVMEELTTTEDSTADAKVKFTVVLPPKKSSPSRETEEDDEGVHRSK</sequence>
<protein>
    <submittedName>
        <fullName evidence="2">Uncharacterized protein</fullName>
    </submittedName>
</protein>
<dbReference type="EMBL" id="CAJOBG010001171">
    <property type="protein sequence ID" value="CAF3902300.1"/>
    <property type="molecule type" value="Genomic_DNA"/>
</dbReference>
<organism evidence="2 3">
    <name type="scientific">Rotaria magnacalcarata</name>
    <dbReference type="NCBI Taxonomy" id="392030"/>
    <lineage>
        <taxon>Eukaryota</taxon>
        <taxon>Metazoa</taxon>
        <taxon>Spiralia</taxon>
        <taxon>Gnathifera</taxon>
        <taxon>Rotifera</taxon>
        <taxon>Eurotatoria</taxon>
        <taxon>Bdelloidea</taxon>
        <taxon>Philodinida</taxon>
        <taxon>Philodinidae</taxon>
        <taxon>Rotaria</taxon>
    </lineage>
</organism>
<feature type="non-terminal residue" evidence="2">
    <location>
        <position position="83"/>
    </location>
</feature>
<evidence type="ECO:0000313" key="2">
    <source>
        <dbReference type="EMBL" id="CAF3902300.1"/>
    </source>
</evidence>
<evidence type="ECO:0000256" key="1">
    <source>
        <dbReference type="SAM" id="MobiDB-lite"/>
    </source>
</evidence>
<evidence type="ECO:0000313" key="3">
    <source>
        <dbReference type="Proteomes" id="UP000663866"/>
    </source>
</evidence>
<proteinExistence type="predicted"/>
<dbReference type="Proteomes" id="UP000663866">
    <property type="component" value="Unassembled WGS sequence"/>
</dbReference>
<keyword evidence="3" id="KW-1185">Reference proteome</keyword>
<feature type="compositionally biased region" description="Polar residues" evidence="1">
    <location>
        <begin position="28"/>
        <end position="39"/>
    </location>
</feature>
<reference evidence="2" key="1">
    <citation type="submission" date="2021-02" db="EMBL/GenBank/DDBJ databases">
        <authorList>
            <person name="Nowell W R."/>
        </authorList>
    </citation>
    <scope>NUCLEOTIDE SEQUENCE</scope>
</reference>
<name>A0A819HI21_9BILA</name>
<comment type="caution">
    <text evidence="2">The sequence shown here is derived from an EMBL/GenBank/DDBJ whole genome shotgun (WGS) entry which is preliminary data.</text>
</comment>
<feature type="region of interest" description="Disordered" evidence="1">
    <location>
        <begin position="28"/>
        <end position="83"/>
    </location>
</feature>
<accession>A0A819HI21</accession>
<dbReference type="AlphaFoldDB" id="A0A819HI21"/>